<evidence type="ECO:0000313" key="2">
    <source>
        <dbReference type="EMBL" id="MCG5076249.1"/>
    </source>
</evidence>
<keyword evidence="3" id="KW-1185">Reference proteome</keyword>
<reference evidence="2" key="1">
    <citation type="submission" date="2022-01" db="EMBL/GenBank/DDBJ databases">
        <title>Genome sequence and assembly of Parabukholderia sp. RG36.</title>
        <authorList>
            <person name="Chhetri G."/>
        </authorList>
    </citation>
    <scope>NUCLEOTIDE SEQUENCE</scope>
    <source>
        <strain evidence="2">RG36</strain>
    </source>
</reference>
<organism evidence="2 3">
    <name type="scientific">Paraburkholderia tagetis</name>
    <dbReference type="NCBI Taxonomy" id="2913261"/>
    <lineage>
        <taxon>Bacteria</taxon>
        <taxon>Pseudomonadati</taxon>
        <taxon>Pseudomonadota</taxon>
        <taxon>Betaproteobacteria</taxon>
        <taxon>Burkholderiales</taxon>
        <taxon>Burkholderiaceae</taxon>
        <taxon>Paraburkholderia</taxon>
    </lineage>
</organism>
<dbReference type="EMBL" id="JAKLJA010000022">
    <property type="protein sequence ID" value="MCG5076249.1"/>
    <property type="molecule type" value="Genomic_DNA"/>
</dbReference>
<proteinExistence type="predicted"/>
<evidence type="ECO:0000256" key="1">
    <source>
        <dbReference type="SAM" id="MobiDB-lite"/>
    </source>
</evidence>
<accession>A0A9X1RWC6</accession>
<feature type="compositionally biased region" description="Basic and acidic residues" evidence="1">
    <location>
        <begin position="1"/>
        <end position="20"/>
    </location>
</feature>
<gene>
    <name evidence="2" type="ORF">L5014_23215</name>
</gene>
<protein>
    <submittedName>
        <fullName evidence="2">Uncharacterized protein</fullName>
    </submittedName>
</protein>
<feature type="region of interest" description="Disordered" evidence="1">
    <location>
        <begin position="1"/>
        <end position="23"/>
    </location>
</feature>
<dbReference type="AlphaFoldDB" id="A0A9X1RWC6"/>
<comment type="caution">
    <text evidence="2">The sequence shown here is derived from an EMBL/GenBank/DDBJ whole genome shotgun (WGS) entry which is preliminary data.</text>
</comment>
<name>A0A9X1RWC6_9BURK</name>
<evidence type="ECO:0000313" key="3">
    <source>
        <dbReference type="Proteomes" id="UP001139308"/>
    </source>
</evidence>
<sequence length="256" mass="28103">MHSESRHRASETSRTKERQDTIGVSSKRALQVAVGELADIRGDSVAAVARELVADGFEEFEKRSRCESPTKLLLNYESRLSALDGDDTVQWMVRLSRRLSIRLKLTAKEYGKSSSQLVAMCMADSLSRQQRLAESAATETELVLARAAVAAVKGPKVRRLAVEVGIGSYAPLVSGMLAGTIETPPKLLDAISASLDVSRIALKQVLAESFEESAVPAFKSEHVKPHVHLEPQKWEDAVRSLALSDDETTRLMKFKD</sequence>
<dbReference type="Proteomes" id="UP001139308">
    <property type="component" value="Unassembled WGS sequence"/>
</dbReference>